<dbReference type="Pfam" id="PF06739">
    <property type="entry name" value="SBBP"/>
    <property type="match status" value="7"/>
</dbReference>
<dbReference type="PANTHER" id="PTHR35580:SF1">
    <property type="entry name" value="PHYTASE-LIKE DOMAIN-CONTAINING PROTEIN"/>
    <property type="match status" value="1"/>
</dbReference>
<dbReference type="RefSeq" id="WP_381438673.1">
    <property type="nucleotide sequence ID" value="NZ_JBHSNO010000015.1"/>
</dbReference>
<evidence type="ECO:0000259" key="1">
    <source>
        <dbReference type="Pfam" id="PF25778"/>
    </source>
</evidence>
<sequence>MSISSEKLPIHRYGQLPLYFIPNEGQLEDSRIHFYVKGAGYDVFFTNEGASFVYKEEIPSSIEFKRNRPNSMGTVTKGKGFRLDFLLFGANQGVKPEAGSKMPGTVNYFRGKNPEDGHTHISVFQEVIYREVWPGIDLVFRSKQGQIKYEFVLQPGAKVETIRFTYAGADGLLLDDEGNLLIDTAFGVMLDTSPLSYFKKDQDYHHVESAFQLIHGNNGETYITFTLGKGHDNRYPLVIDPLIYSTYLGGSGSDQGYAIAVDNDGNAYITGYTTSTNFPNTPGAFQLSFAGNRDAFVTKLNATGTALVYSTHLGGSDFDQGWSIAVDSAGNAYVTGITFSSDYPIMGAYQPTNNGLANAFVTKLNDTGTALVYSTYLGGEDFDQGSGITVDNAGNAYITGYTLSSNFPTTSDAFQLSKNGLGDAFVTKLHSSGSSLVYSTYLGGTGLDQGLSIALDSIGSAYITGVTQSADFPITPTAFQSTFTGFANAFVTKFNPTGSALIYSTFLGGSDNNSGAAIAVSNDGNAYVTGFTNSTDFPTTWGAYRTTYNGDSDVFVTKFNPSGTALIYSTYLGGTDADQGLGIAVDDTGNAYVTGATQSDDFPTTTCAFDSTFNGVIDAFVTKIDPTGTRLINSTYLGGTGFDQGYGIALDNAGNAYVTGLTISTDFPTNPTAFDTMFNGVQDAFVTKISFPPDVPLILEMELAKDIQVQSDVIVHIQGNFCEPRTVSKIIHCSPQKENQVGCIRAKRVHDWVVFCTDHRQKGMIPGDVAQQIRDCRTSGGAVTVRCEAVPRSTSFTVLDKPKPVHGMLGTHLVTIRFSFLMRIQYTCSGTPLSSFDVPITTVDRVALCYPKDTSILAKVSDVNCVVVDE</sequence>
<dbReference type="Gene3D" id="2.120.10.30">
    <property type="entry name" value="TolB, C-terminal domain"/>
    <property type="match status" value="1"/>
</dbReference>
<dbReference type="InterPro" id="IPR057708">
    <property type="entry name" value="DUF7948"/>
</dbReference>
<dbReference type="InterPro" id="IPR010620">
    <property type="entry name" value="SBBP_repeat"/>
</dbReference>
<proteinExistence type="predicted"/>
<gene>
    <name evidence="2" type="ORF">ACFPRA_20140</name>
</gene>
<dbReference type="EMBL" id="JBHSNO010000015">
    <property type="protein sequence ID" value="MFC5591195.1"/>
    <property type="molecule type" value="Genomic_DNA"/>
</dbReference>
<dbReference type="PANTHER" id="PTHR35580">
    <property type="entry name" value="CELL SURFACE GLYCOPROTEIN (S-LAYER PROTEIN)-LIKE PROTEIN"/>
    <property type="match status" value="1"/>
</dbReference>
<evidence type="ECO:0000313" key="2">
    <source>
        <dbReference type="EMBL" id="MFC5591195.1"/>
    </source>
</evidence>
<dbReference type="InterPro" id="IPR011042">
    <property type="entry name" value="6-blade_b-propeller_TolB-like"/>
</dbReference>
<reference evidence="3" key="1">
    <citation type="journal article" date="2019" name="Int. J. Syst. Evol. Microbiol.">
        <title>The Global Catalogue of Microorganisms (GCM) 10K type strain sequencing project: providing services to taxonomists for standard genome sequencing and annotation.</title>
        <authorList>
            <consortium name="The Broad Institute Genomics Platform"/>
            <consortium name="The Broad Institute Genome Sequencing Center for Infectious Disease"/>
            <person name="Wu L."/>
            <person name="Ma J."/>
        </authorList>
    </citation>
    <scope>NUCLEOTIDE SEQUENCE [LARGE SCALE GENOMIC DNA]</scope>
    <source>
        <strain evidence="3">CGMCC 4.1434</strain>
    </source>
</reference>
<accession>A0ABW0TQL4</accession>
<organism evidence="2 3">
    <name type="scientific">Sporosarcina soli</name>
    <dbReference type="NCBI Taxonomy" id="334736"/>
    <lineage>
        <taxon>Bacteria</taxon>
        <taxon>Bacillati</taxon>
        <taxon>Bacillota</taxon>
        <taxon>Bacilli</taxon>
        <taxon>Bacillales</taxon>
        <taxon>Caryophanaceae</taxon>
        <taxon>Sporosarcina</taxon>
    </lineage>
</organism>
<dbReference type="InterPro" id="IPR052918">
    <property type="entry name" value="Motility_Chemotaxis_Reg"/>
</dbReference>
<name>A0ABW0TQL4_9BACL</name>
<evidence type="ECO:0000313" key="3">
    <source>
        <dbReference type="Proteomes" id="UP001596109"/>
    </source>
</evidence>
<keyword evidence="3" id="KW-1185">Reference proteome</keyword>
<dbReference type="Proteomes" id="UP001596109">
    <property type="component" value="Unassembled WGS sequence"/>
</dbReference>
<dbReference type="SUPFAM" id="SSF101898">
    <property type="entry name" value="NHL repeat"/>
    <property type="match status" value="1"/>
</dbReference>
<feature type="domain" description="DUF7948" evidence="1">
    <location>
        <begin position="20"/>
        <end position="241"/>
    </location>
</feature>
<comment type="caution">
    <text evidence="2">The sequence shown here is derived from an EMBL/GenBank/DDBJ whole genome shotgun (WGS) entry which is preliminary data.</text>
</comment>
<protein>
    <submittedName>
        <fullName evidence="2">SBBP repeat-containing protein</fullName>
    </submittedName>
</protein>
<dbReference type="Pfam" id="PF25778">
    <property type="entry name" value="DUF7948"/>
    <property type="match status" value="1"/>
</dbReference>